<organism evidence="1 2">
    <name type="scientific">Parabacteroides gordonii MS-1 = DSM 23371</name>
    <dbReference type="NCBI Taxonomy" id="1203610"/>
    <lineage>
        <taxon>Bacteria</taxon>
        <taxon>Pseudomonadati</taxon>
        <taxon>Bacteroidota</taxon>
        <taxon>Bacteroidia</taxon>
        <taxon>Bacteroidales</taxon>
        <taxon>Tannerellaceae</taxon>
        <taxon>Parabacteroides</taxon>
    </lineage>
</organism>
<evidence type="ECO:0000313" key="2">
    <source>
        <dbReference type="Proteomes" id="UP000033035"/>
    </source>
</evidence>
<proteinExistence type="predicted"/>
<dbReference type="STRING" id="1203610.HMPREF1536_04264"/>
<dbReference type="InterPro" id="IPR010446">
    <property type="entry name" value="GalNAc_Trfase_b"/>
</dbReference>
<dbReference type="Pfam" id="PF06306">
    <property type="entry name" value="CgtA"/>
    <property type="match status" value="1"/>
</dbReference>
<dbReference type="SUPFAM" id="SSF53448">
    <property type="entry name" value="Nucleotide-diphospho-sugar transferases"/>
    <property type="match status" value="1"/>
</dbReference>
<comment type="caution">
    <text evidence="1">The sequence shown here is derived from an EMBL/GenBank/DDBJ whole genome shotgun (WGS) entry which is preliminary data.</text>
</comment>
<dbReference type="HOGENOM" id="CLU_063823_0_0_10"/>
<evidence type="ECO:0000313" key="1">
    <source>
        <dbReference type="EMBL" id="KKB49200.1"/>
    </source>
</evidence>
<protein>
    <recommendedName>
        <fullName evidence="3">Glycosyltransferase 2-like domain-containing protein</fullName>
    </recommendedName>
</protein>
<dbReference type="Gene3D" id="3.90.550.10">
    <property type="entry name" value="Spore Coat Polysaccharide Biosynthesis Protein SpsA, Chain A"/>
    <property type="match status" value="1"/>
</dbReference>
<accession>A0A0F5IVB9</accession>
<name>A0A0F5IVB9_9BACT</name>
<dbReference type="EMBL" id="AQHW01000025">
    <property type="protein sequence ID" value="KKB49200.1"/>
    <property type="molecule type" value="Genomic_DNA"/>
</dbReference>
<dbReference type="PATRIC" id="fig|1203610.3.peg.4340"/>
<dbReference type="Proteomes" id="UP000033035">
    <property type="component" value="Unassembled WGS sequence"/>
</dbReference>
<dbReference type="AlphaFoldDB" id="A0A0F5IVB9"/>
<dbReference type="InterPro" id="IPR029044">
    <property type="entry name" value="Nucleotide-diphossugar_trans"/>
</dbReference>
<keyword evidence="2" id="KW-1185">Reference proteome</keyword>
<dbReference type="CDD" id="cd00761">
    <property type="entry name" value="Glyco_tranf_GTA_type"/>
    <property type="match status" value="1"/>
</dbReference>
<reference evidence="1 2" key="1">
    <citation type="submission" date="2013-04" db="EMBL/GenBank/DDBJ databases">
        <title>The Genome Sequence of Parabacteroides gordonii DSM 23371.</title>
        <authorList>
            <consortium name="The Broad Institute Genomics Platform"/>
            <person name="Earl A."/>
            <person name="Ward D."/>
            <person name="Feldgarden M."/>
            <person name="Gevers D."/>
            <person name="Martens E."/>
            <person name="Sakamoto M."/>
            <person name="Benno Y."/>
            <person name="Suzuki N."/>
            <person name="Matsunaga N."/>
            <person name="Koshihara K."/>
            <person name="Seki M."/>
            <person name="Komiya H."/>
            <person name="Walker B."/>
            <person name="Young S."/>
            <person name="Zeng Q."/>
            <person name="Gargeya S."/>
            <person name="Fitzgerald M."/>
            <person name="Haas B."/>
            <person name="Abouelleil A."/>
            <person name="Allen A.W."/>
            <person name="Alvarado L."/>
            <person name="Arachchi H.M."/>
            <person name="Berlin A.M."/>
            <person name="Chapman S.B."/>
            <person name="Gainer-Dewar J."/>
            <person name="Goldberg J."/>
            <person name="Griggs A."/>
            <person name="Gujja S."/>
            <person name="Hansen M."/>
            <person name="Howarth C."/>
            <person name="Imamovic A."/>
            <person name="Ireland A."/>
            <person name="Larimer J."/>
            <person name="McCowan C."/>
            <person name="Murphy C."/>
            <person name="Pearson M."/>
            <person name="Poon T.W."/>
            <person name="Priest M."/>
            <person name="Roberts A."/>
            <person name="Saif S."/>
            <person name="Shea T."/>
            <person name="Sisk P."/>
            <person name="Sykes S."/>
            <person name="Wortman J."/>
            <person name="Nusbaum C."/>
            <person name="Birren B."/>
        </authorList>
    </citation>
    <scope>NUCLEOTIDE SEQUENCE [LARGE SCALE GENOMIC DNA]</scope>
    <source>
        <strain evidence="1 2">MS-1</strain>
    </source>
</reference>
<evidence type="ECO:0008006" key="3">
    <source>
        <dbReference type="Google" id="ProtNLM"/>
    </source>
</evidence>
<sequence length="353" mass="41666">MVGYYNSEDYLVDMSFLKKERPIGVSGLLRVKNDAEFLSDCIDSCITALDELIICYQDCTDNAPDLIRQKQRQYPDKIKVYYYAPPVFCHGLTEEETRDAFSLPDTSVHKLCNYYNYTLSKATYRYAMKIDSDQIYFAEKLKRFCDAYRKEGMVRISFGNYLVKFYAKIYRIAVRKCPALFKVDLLSLIPGVRSMVDKQYEIYLLKEIINNKYALSLSGINLGYKQGRWGIYLLNKLPFNGVTDHLIFRITENTFYTTYSGWKIPIERMKYEAPMLLGGWFWYHLQGMRENAVQCPKEWIALTSRLKPIRTHSDWPGCFKYLWLFFWGYDRDLPDPDQLLPETTNNIINRKKN</sequence>
<gene>
    <name evidence="1" type="ORF">HMPREF1536_04264</name>
</gene>